<organism evidence="1 2">
    <name type="scientific">Acinetobacter tjernbergiae DSM 14971 = CIP 107465</name>
    <dbReference type="NCBI Taxonomy" id="1120928"/>
    <lineage>
        <taxon>Bacteria</taxon>
        <taxon>Pseudomonadati</taxon>
        <taxon>Pseudomonadota</taxon>
        <taxon>Gammaproteobacteria</taxon>
        <taxon>Moraxellales</taxon>
        <taxon>Moraxellaceae</taxon>
        <taxon>Acinetobacter</taxon>
    </lineage>
</organism>
<sequence>MSMNLKGKICLAIVQYGYIQQLFNHHQQNFFISRLLLYIKLSVTTKRNILNATLSKERLMEEANPFLNFLVP</sequence>
<dbReference type="PATRIC" id="fig|1120928.5.peg.1682"/>
<reference evidence="1 2" key="1">
    <citation type="submission" date="2013-10" db="EMBL/GenBank/DDBJ databases">
        <title>The Genome Sequence of Acinetobacter tjernbergiae CIP107465.</title>
        <authorList>
            <consortium name="The Broad Institute Genomics Platform"/>
            <consortium name="The Broad Institute Genome Sequencing Center for Infectious Disease"/>
            <person name="Cerqueira G."/>
            <person name="Feldgarden M."/>
            <person name="Courvalin P."/>
            <person name="Grillot-Courvalin C."/>
            <person name="Clermont D."/>
            <person name="Rocha E."/>
            <person name="Yoon E.-J."/>
            <person name="Nemec A."/>
            <person name="Young S.K."/>
            <person name="Zeng Q."/>
            <person name="Gargeya S."/>
            <person name="Fitzgerald M."/>
            <person name="Abouelleil A."/>
            <person name="Alvarado L."/>
            <person name="Berlin A.M."/>
            <person name="Chapman S.B."/>
            <person name="Gainer-Dewar J."/>
            <person name="Goldberg J."/>
            <person name="Gnerre S."/>
            <person name="Griggs A."/>
            <person name="Gujja S."/>
            <person name="Hansen M."/>
            <person name="Howarth C."/>
            <person name="Imamovic A."/>
            <person name="Ireland A."/>
            <person name="Larimer J."/>
            <person name="McCowan C."/>
            <person name="Murphy C."/>
            <person name="Pearson M."/>
            <person name="Poon T.W."/>
            <person name="Priest M."/>
            <person name="Roberts A."/>
            <person name="Saif S."/>
            <person name="Shea T."/>
            <person name="Sykes S."/>
            <person name="Wortman J."/>
            <person name="Nusbaum C."/>
            <person name="Birren B."/>
        </authorList>
    </citation>
    <scope>NUCLEOTIDE SEQUENCE [LARGE SCALE GENOMIC DNA]</scope>
    <source>
        <strain evidence="1 2">CIP 107465</strain>
    </source>
</reference>
<comment type="caution">
    <text evidence="1">The sequence shown here is derived from an EMBL/GenBank/DDBJ whole genome shotgun (WGS) entry which is preliminary data.</text>
</comment>
<proteinExistence type="predicted"/>
<evidence type="ECO:0000313" key="1">
    <source>
        <dbReference type="EMBL" id="ESK55768.1"/>
    </source>
</evidence>
<dbReference type="AlphaFoldDB" id="V2UM44"/>
<accession>V2UM44</accession>
<gene>
    <name evidence="1" type="ORF">F990_01652</name>
</gene>
<dbReference type="Proteomes" id="UP000017404">
    <property type="component" value="Unassembled WGS sequence"/>
</dbReference>
<dbReference type="EMBL" id="AYEV01000014">
    <property type="protein sequence ID" value="ESK55768.1"/>
    <property type="molecule type" value="Genomic_DNA"/>
</dbReference>
<keyword evidence="2" id="KW-1185">Reference proteome</keyword>
<evidence type="ECO:0000313" key="2">
    <source>
        <dbReference type="Proteomes" id="UP000017404"/>
    </source>
</evidence>
<protein>
    <submittedName>
        <fullName evidence="1">Uncharacterized protein</fullName>
    </submittedName>
</protein>
<name>V2UM44_9GAMM</name>